<sequence>MRIIKALILLWIALAPSILSAQATVEKRVSFTPGTSGATITGSLRGDEIIDYLLGASAGQTMTIDFAPQNPSAYFNLMVGNDPAAIHIGPTSGNQFSGTLLASGDYRIRVFLMRNAARRDETTDYTLRVSIGGAAAQAPAQQPDYADGLSGGPDWWQVTGLSAGDTLNVRSGPGTGYAVVGQLASGDRVRNMGCRMNGQTRWCQVGFAGDQPLTGWAAGRYLREAAGPGAPQRPSPEATGLVPCAQSAGQPMGSCPFRVSRGTGGTASVWITMPGGGERYLDFRDGQLVGSDPGRSVSQSRSSDLSTILVDGAERYEIPDAALYGG</sequence>
<name>A0A8J3EI52_9RHOB</name>
<dbReference type="RefSeq" id="WP_188791681.1">
    <property type="nucleotide sequence ID" value="NZ_BMJV01000008.1"/>
</dbReference>
<keyword evidence="1" id="KW-0732">Signal</keyword>
<comment type="caution">
    <text evidence="3">The sequence shown here is derived from an EMBL/GenBank/DDBJ whole genome shotgun (WGS) entry which is preliminary data.</text>
</comment>
<evidence type="ECO:0000259" key="2">
    <source>
        <dbReference type="PROSITE" id="PS51781"/>
    </source>
</evidence>
<organism evidence="3 4">
    <name type="scientific">Salipiger pallidus</name>
    <dbReference type="NCBI Taxonomy" id="1775170"/>
    <lineage>
        <taxon>Bacteria</taxon>
        <taxon>Pseudomonadati</taxon>
        <taxon>Pseudomonadota</taxon>
        <taxon>Alphaproteobacteria</taxon>
        <taxon>Rhodobacterales</taxon>
        <taxon>Roseobacteraceae</taxon>
        <taxon>Salipiger</taxon>
    </lineage>
</organism>
<dbReference type="Gene3D" id="2.60.120.380">
    <property type="match status" value="1"/>
</dbReference>
<evidence type="ECO:0000256" key="1">
    <source>
        <dbReference type="SAM" id="SignalP"/>
    </source>
</evidence>
<dbReference type="InterPro" id="IPR003646">
    <property type="entry name" value="SH3-like_bac-type"/>
</dbReference>
<feature type="chain" id="PRO_5035324599" description="SH3b domain-containing protein" evidence="1">
    <location>
        <begin position="22"/>
        <end position="326"/>
    </location>
</feature>
<evidence type="ECO:0000313" key="3">
    <source>
        <dbReference type="EMBL" id="GGG83093.1"/>
    </source>
</evidence>
<feature type="signal peptide" evidence="1">
    <location>
        <begin position="1"/>
        <end position="21"/>
    </location>
</feature>
<proteinExistence type="predicted"/>
<dbReference type="Proteomes" id="UP000617145">
    <property type="component" value="Unassembled WGS sequence"/>
</dbReference>
<protein>
    <recommendedName>
        <fullName evidence="2">SH3b domain-containing protein</fullName>
    </recommendedName>
</protein>
<evidence type="ECO:0000313" key="4">
    <source>
        <dbReference type="Proteomes" id="UP000617145"/>
    </source>
</evidence>
<accession>A0A8J3EI52</accession>
<dbReference type="PROSITE" id="PS51781">
    <property type="entry name" value="SH3B"/>
    <property type="match status" value="1"/>
</dbReference>
<feature type="domain" description="SH3b" evidence="2">
    <location>
        <begin position="157"/>
        <end position="226"/>
    </location>
</feature>
<dbReference type="Gene3D" id="2.30.30.40">
    <property type="entry name" value="SH3 Domains"/>
    <property type="match status" value="1"/>
</dbReference>
<dbReference type="EMBL" id="BMJV01000008">
    <property type="protein sequence ID" value="GGG83093.1"/>
    <property type="molecule type" value="Genomic_DNA"/>
</dbReference>
<dbReference type="AlphaFoldDB" id="A0A8J3EI52"/>
<reference evidence="3" key="2">
    <citation type="submission" date="2020-09" db="EMBL/GenBank/DDBJ databases">
        <authorList>
            <person name="Sun Q."/>
            <person name="Zhou Y."/>
        </authorList>
    </citation>
    <scope>NUCLEOTIDE SEQUENCE</scope>
    <source>
        <strain evidence="3">CGMCC 1.15762</strain>
    </source>
</reference>
<reference evidence="3" key="1">
    <citation type="journal article" date="2014" name="Int. J. Syst. Evol. Microbiol.">
        <title>Complete genome sequence of Corynebacterium casei LMG S-19264T (=DSM 44701T), isolated from a smear-ripened cheese.</title>
        <authorList>
            <consortium name="US DOE Joint Genome Institute (JGI-PGF)"/>
            <person name="Walter F."/>
            <person name="Albersmeier A."/>
            <person name="Kalinowski J."/>
            <person name="Ruckert C."/>
        </authorList>
    </citation>
    <scope>NUCLEOTIDE SEQUENCE</scope>
    <source>
        <strain evidence="3">CGMCC 1.15762</strain>
    </source>
</reference>
<keyword evidence="4" id="KW-1185">Reference proteome</keyword>
<dbReference type="Pfam" id="PF08239">
    <property type="entry name" value="SH3_3"/>
    <property type="match status" value="1"/>
</dbReference>
<gene>
    <name evidence="3" type="ORF">GCM10011415_36130</name>
</gene>